<dbReference type="GO" id="GO:0005509">
    <property type="term" value="F:calcium ion binding"/>
    <property type="evidence" value="ECO:0007669"/>
    <property type="project" value="InterPro"/>
</dbReference>
<dbReference type="KEGG" id="taj:C1A40_09485"/>
<dbReference type="AlphaFoldDB" id="A0A2I7SIG5"/>
<name>A0A2I7SIG5_9FLAO</name>
<dbReference type="PROSITE" id="PS50222">
    <property type="entry name" value="EF_HAND_2"/>
    <property type="match status" value="1"/>
</dbReference>
<evidence type="ECO:0000259" key="1">
    <source>
        <dbReference type="PROSITE" id="PS50222"/>
    </source>
</evidence>
<evidence type="ECO:0000313" key="2">
    <source>
        <dbReference type="EMBL" id="AUS05680.1"/>
    </source>
</evidence>
<feature type="domain" description="EF-hand" evidence="1">
    <location>
        <begin position="589"/>
        <end position="624"/>
    </location>
</feature>
<dbReference type="InterPro" id="IPR002048">
    <property type="entry name" value="EF_hand_dom"/>
</dbReference>
<protein>
    <recommendedName>
        <fullName evidence="1">EF-hand domain-containing protein</fullName>
    </recommendedName>
</protein>
<dbReference type="RefSeq" id="WP_102995690.1">
    <property type="nucleotide sequence ID" value="NZ_CP025938.1"/>
</dbReference>
<gene>
    <name evidence="2" type="ORF">C1A40_09485</name>
</gene>
<sequence>MKVDYPILPEYANDATETDKSKTIERYFGHYNRAGFFPLGVHNTWHGGIHLEGIGTKVRAIADGRIIAYRIPEDYTLEKYSTDAKYSNGFILIQHDFETPEKVKLRFYSLYMHLQPKIEMEASEAGENIPDLYAKYVVKTKLNSREMGLKVREYSPEILEKQKKETHFFSKGTKLKMEYDICLPEEHWMCGNPSYVFCSYNNKVFCVYKGYLTEEVDGYVKIDHYKANEVNVFGEDDHMGTMMFDAIEGRYLSMACKNTELEIETTKNKAWYKIKGTEQYVLAQDCSKIIKKIKDDVVFNKVENVDVPIKAGQIIGALGAYESDFRKSYKTLHLEVFTDDENLKDFINNTKDKSKIAFEVNKGKKLQQGKPCDFLKANTKVKIFKSDGDYTQIGFEDETTVVPYAVLNDKNKKTKTYVNGVKVRNNVYTIKEADFDEINLKLNHVLPDKKAEVYYINKTGADNVNRTIGYGMKYSGKKFWVKSEELTGGINNWKDLSTPINMVFENKPSDHSETVEVLKTSKVRKTAEAKDSQGVLWWHVKTKQESGWVKKSELTEKNPYNWSDFGWKILDNTGDQYFYMFGEFVEKSSPHAFVEDIWKQADTNGDRVLSNFELQQVMQNKDHLEAISKLVCKHESEWNMRAKLEKFETELQALFEKGINEAEGTDTEGNDLKQKLETQRDQKIEVLKDKIESLCFWDEIKTGDLTPKEERKQQYIVAHRKHSPSFRITDELNSEEQNLANDFEQLEEQLVKRQFPKDSNVYHFHPIAFVEQMKVIVGKEDIDLSDPDKWMSQFDNPVNPSQACYRTSVIVVGRFGATSGGLGVKLEKRYENGTNQWSNVIQAVVQMPDGVLKNTEYTEEAIKYLDHELEGGRPIVIGVDREANKTYNKDNTTEHFIVITGRKSDENGLYYRFFEVGTLAQNKEIKGVNPNNRLYLQDNFRLVGNKPVSNKKYTLTQVRKNKI</sequence>
<dbReference type="OrthoDB" id="9813532at2"/>
<dbReference type="InterPro" id="IPR011055">
    <property type="entry name" value="Dup_hybrid_motif"/>
</dbReference>
<reference evidence="3" key="1">
    <citation type="submission" date="2018-01" db="EMBL/GenBank/DDBJ databases">
        <title>Complete genome of Tamlana sp. UJ94.</title>
        <authorList>
            <person name="Jung J."/>
            <person name="Chung D."/>
            <person name="Bae S.S."/>
            <person name="Baek K."/>
        </authorList>
    </citation>
    <scope>NUCLEOTIDE SEQUENCE [LARGE SCALE GENOMIC DNA]</scope>
    <source>
        <strain evidence="3">UJ94</strain>
    </source>
</reference>
<dbReference type="PROSITE" id="PS00018">
    <property type="entry name" value="EF_HAND_1"/>
    <property type="match status" value="1"/>
</dbReference>
<dbReference type="Gene3D" id="2.70.70.10">
    <property type="entry name" value="Glucose Permease (Domain IIA)"/>
    <property type="match status" value="1"/>
</dbReference>
<proteinExistence type="predicted"/>
<dbReference type="Proteomes" id="UP000236592">
    <property type="component" value="Chromosome"/>
</dbReference>
<dbReference type="CDD" id="cd12797">
    <property type="entry name" value="M23_peptidase"/>
    <property type="match status" value="1"/>
</dbReference>
<organism evidence="2 3">
    <name type="scientific">Pseudotamlana carrageenivorans</name>
    <dbReference type="NCBI Taxonomy" id="2069432"/>
    <lineage>
        <taxon>Bacteria</taxon>
        <taxon>Pseudomonadati</taxon>
        <taxon>Bacteroidota</taxon>
        <taxon>Flavobacteriia</taxon>
        <taxon>Flavobacteriales</taxon>
        <taxon>Flavobacteriaceae</taxon>
        <taxon>Pseudotamlana</taxon>
    </lineage>
</organism>
<dbReference type="EMBL" id="CP025938">
    <property type="protein sequence ID" value="AUS05680.1"/>
    <property type="molecule type" value="Genomic_DNA"/>
</dbReference>
<evidence type="ECO:0000313" key="3">
    <source>
        <dbReference type="Proteomes" id="UP000236592"/>
    </source>
</evidence>
<dbReference type="InterPro" id="IPR018247">
    <property type="entry name" value="EF_Hand_1_Ca_BS"/>
</dbReference>
<accession>A0A2I7SIG5</accession>
<keyword evidence="3" id="KW-1185">Reference proteome</keyword>